<proteinExistence type="predicted"/>
<sequence>MQTSEIVLEVVLVEDFKIGNRKLGKMPFVMDSNGYPHQLINEFLLSYEAITMKRDVEKTVTPKARHIVRVYNDLNKIIYTNPELESCSHFDDEDDVKEAFHNLWHTSSESILLMVQSNMKEKGDVENSTINARLSAFCHFLYWAEEKGYCEGVIGINNLEVREGKDGYRIPVSTVPPKSKARFSIPWRLPDNGSSPKPMGMIGRHDRAYAALMEKGNTEKSVIIAMRDLLLLRVMRECGLRREEAATLDAAEFCRKDPVYNDLGDKIYCKTSATKGADKDARIFPCPVELYFEIQVFAESVRLDLVPKKYRNQRGGYVNGFKEPKKLFISTETGDHIKPNTVNKILKPYGINPHSSRKTAFTEICMGLIDIGYSKKECLFILGEIAGHSIKSEGKTVDRYYLIAEEMRKGAVPNAVSLQYQLRKAELRVKELEKQLATQK</sequence>
<dbReference type="Gene3D" id="1.10.443.10">
    <property type="entry name" value="Intergrase catalytic core"/>
    <property type="match status" value="1"/>
</dbReference>
<dbReference type="GO" id="GO:0015074">
    <property type="term" value="P:DNA integration"/>
    <property type="evidence" value="ECO:0007669"/>
    <property type="project" value="InterPro"/>
</dbReference>
<organism evidence="2 3">
    <name type="scientific">Vibrio diabolicus</name>
    <dbReference type="NCBI Taxonomy" id="50719"/>
    <lineage>
        <taxon>Bacteria</taxon>
        <taxon>Pseudomonadati</taxon>
        <taxon>Pseudomonadota</taxon>
        <taxon>Gammaproteobacteria</taxon>
        <taxon>Vibrionales</taxon>
        <taxon>Vibrionaceae</taxon>
        <taxon>Vibrio</taxon>
        <taxon>Vibrio diabolicus subgroup</taxon>
    </lineage>
</organism>
<dbReference type="SUPFAM" id="SSF56349">
    <property type="entry name" value="DNA breaking-rejoining enzymes"/>
    <property type="match status" value="1"/>
</dbReference>
<dbReference type="InterPro" id="IPR011010">
    <property type="entry name" value="DNA_brk_join_enz"/>
</dbReference>
<dbReference type="RefSeq" id="WP_178310224.1">
    <property type="nucleotide sequence ID" value="NZ_CP069195.1"/>
</dbReference>
<gene>
    <name evidence="2" type="ORF">JOS67_03230</name>
</gene>
<dbReference type="EMBL" id="CP069195">
    <property type="protein sequence ID" value="QRG83343.1"/>
    <property type="molecule type" value="Genomic_DNA"/>
</dbReference>
<evidence type="ECO:0000313" key="2">
    <source>
        <dbReference type="EMBL" id="QRG83343.1"/>
    </source>
</evidence>
<dbReference type="Proteomes" id="UP000596337">
    <property type="component" value="Chromosome 1"/>
</dbReference>
<evidence type="ECO:0000313" key="3">
    <source>
        <dbReference type="Proteomes" id="UP000596337"/>
    </source>
</evidence>
<dbReference type="AlphaFoldDB" id="A0AA92LSW7"/>
<dbReference type="GO" id="GO:0003677">
    <property type="term" value="F:DNA binding"/>
    <property type="evidence" value="ECO:0007669"/>
    <property type="project" value="InterPro"/>
</dbReference>
<evidence type="ECO:0000256" key="1">
    <source>
        <dbReference type="ARBA" id="ARBA00023172"/>
    </source>
</evidence>
<dbReference type="GO" id="GO:0006310">
    <property type="term" value="P:DNA recombination"/>
    <property type="evidence" value="ECO:0007669"/>
    <property type="project" value="UniProtKB-KW"/>
</dbReference>
<protein>
    <submittedName>
        <fullName evidence="2">Site-specific integrase</fullName>
    </submittedName>
</protein>
<accession>A0AA92LSW7</accession>
<name>A0AA92LSW7_9VIBR</name>
<reference evidence="2 3" key="1">
    <citation type="submission" date="2021-01" db="EMBL/GenBank/DDBJ databases">
        <title>Characterization of a novel blaVMB-2- harboring plasmid in Vibrio diabolicus.</title>
        <authorList>
            <person name="Liu M."/>
        </authorList>
    </citation>
    <scope>NUCLEOTIDE SEQUENCE [LARGE SCALE GENOMIC DNA]</scope>
    <source>
        <strain evidence="2 3">SLV18</strain>
    </source>
</reference>
<dbReference type="InterPro" id="IPR013762">
    <property type="entry name" value="Integrase-like_cat_sf"/>
</dbReference>
<keyword evidence="1" id="KW-0233">DNA recombination</keyword>